<dbReference type="AlphaFoldDB" id="A0AAN5IDZ4"/>
<sequence length="126" mass="14093">FIHLGLGFVGIIANSLLIIAIARSRRNRFLKTYSLLLLNAAITDIIEGLADMLSMIRGQSSQTVTHKLIHSRVVLVPPAIIYIYQGVCGDISESTCFFMYSLIIHLSMHSIVLIAVSFWYRYAAFS</sequence>
<evidence type="ECO:0000313" key="9">
    <source>
        <dbReference type="Proteomes" id="UP001328107"/>
    </source>
</evidence>
<dbReference type="Pfam" id="PF10317">
    <property type="entry name" value="7TM_GPCR_Srd"/>
    <property type="match status" value="1"/>
</dbReference>
<dbReference type="InterPro" id="IPR050920">
    <property type="entry name" value="Nematode_rcpt-like_delta"/>
</dbReference>
<feature type="transmembrane region" description="Helical" evidence="6">
    <location>
        <begin position="68"/>
        <end position="85"/>
    </location>
</feature>
<keyword evidence="4 6" id="KW-1133">Transmembrane helix</keyword>
<comment type="caution">
    <text evidence="8">The sequence shown here is derived from an EMBL/GenBank/DDBJ whole genome shotgun (WGS) entry which is preliminary data.</text>
</comment>
<dbReference type="InterPro" id="IPR017452">
    <property type="entry name" value="GPCR_Rhodpsn_7TM"/>
</dbReference>
<evidence type="ECO:0000256" key="3">
    <source>
        <dbReference type="ARBA" id="ARBA00022692"/>
    </source>
</evidence>
<name>A0AAN5IDZ4_9BILA</name>
<keyword evidence="3 6" id="KW-0812">Transmembrane</keyword>
<keyword evidence="5 6" id="KW-0472">Membrane</keyword>
<evidence type="ECO:0000256" key="4">
    <source>
        <dbReference type="ARBA" id="ARBA00022989"/>
    </source>
</evidence>
<evidence type="ECO:0000259" key="7">
    <source>
        <dbReference type="PROSITE" id="PS50262"/>
    </source>
</evidence>
<evidence type="ECO:0000256" key="1">
    <source>
        <dbReference type="ARBA" id="ARBA00004141"/>
    </source>
</evidence>
<evidence type="ECO:0000256" key="5">
    <source>
        <dbReference type="ARBA" id="ARBA00023136"/>
    </source>
</evidence>
<feature type="non-terminal residue" evidence="8">
    <location>
        <position position="1"/>
    </location>
</feature>
<dbReference type="InterPro" id="IPR019421">
    <property type="entry name" value="7TM_GPCR_serpentine_rcpt_Srd"/>
</dbReference>
<reference evidence="9" key="1">
    <citation type="submission" date="2022-10" db="EMBL/GenBank/DDBJ databases">
        <title>Genome assembly of Pristionchus species.</title>
        <authorList>
            <person name="Yoshida K."/>
            <person name="Sommer R.J."/>
        </authorList>
    </citation>
    <scope>NUCLEOTIDE SEQUENCE [LARGE SCALE GENOMIC DNA]</scope>
    <source>
        <strain evidence="9">RS5460</strain>
    </source>
</reference>
<comment type="subcellular location">
    <subcellularLocation>
        <location evidence="1">Membrane</location>
        <topology evidence="1">Multi-pass membrane protein</topology>
    </subcellularLocation>
</comment>
<accession>A0AAN5IDZ4</accession>
<dbReference type="PROSITE" id="PS50262">
    <property type="entry name" value="G_PROTEIN_RECEP_F1_2"/>
    <property type="match status" value="1"/>
</dbReference>
<evidence type="ECO:0000256" key="6">
    <source>
        <dbReference type="SAM" id="Phobius"/>
    </source>
</evidence>
<keyword evidence="9" id="KW-1185">Reference proteome</keyword>
<feature type="transmembrane region" description="Helical" evidence="6">
    <location>
        <begin position="97"/>
        <end position="120"/>
    </location>
</feature>
<comment type="similarity">
    <text evidence="2">Belongs to the nematode receptor-like protein srd family.</text>
</comment>
<dbReference type="Proteomes" id="UP001328107">
    <property type="component" value="Unassembled WGS sequence"/>
</dbReference>
<organism evidence="8 9">
    <name type="scientific">Pristionchus mayeri</name>
    <dbReference type="NCBI Taxonomy" id="1317129"/>
    <lineage>
        <taxon>Eukaryota</taxon>
        <taxon>Metazoa</taxon>
        <taxon>Ecdysozoa</taxon>
        <taxon>Nematoda</taxon>
        <taxon>Chromadorea</taxon>
        <taxon>Rhabditida</taxon>
        <taxon>Rhabditina</taxon>
        <taxon>Diplogasteromorpha</taxon>
        <taxon>Diplogasteroidea</taxon>
        <taxon>Neodiplogasteridae</taxon>
        <taxon>Pristionchus</taxon>
    </lineage>
</organism>
<protein>
    <recommendedName>
        <fullName evidence="7">G-protein coupled receptors family 1 profile domain-containing protein</fullName>
    </recommendedName>
</protein>
<dbReference type="SUPFAM" id="SSF81321">
    <property type="entry name" value="Family A G protein-coupled receptor-like"/>
    <property type="match status" value="1"/>
</dbReference>
<dbReference type="Gene3D" id="1.20.1070.10">
    <property type="entry name" value="Rhodopsin 7-helix transmembrane proteins"/>
    <property type="match status" value="1"/>
</dbReference>
<dbReference type="PANTHER" id="PTHR22945:SF40">
    <property type="entry name" value="SERPENTINE RECEPTOR, CLASS D (DELTA)-RELATED"/>
    <property type="match status" value="1"/>
</dbReference>
<feature type="domain" description="G-protein coupled receptors family 1 profile" evidence="7">
    <location>
        <begin position="13"/>
        <end position="126"/>
    </location>
</feature>
<proteinExistence type="inferred from homology"/>
<feature type="non-terminal residue" evidence="8">
    <location>
        <position position="126"/>
    </location>
</feature>
<dbReference type="PANTHER" id="PTHR22945">
    <property type="entry name" value="SERPENTINE RECEPTOR, CLASS D DELTA"/>
    <property type="match status" value="1"/>
</dbReference>
<dbReference type="EMBL" id="BTRK01000006">
    <property type="protein sequence ID" value="GMR62863.1"/>
    <property type="molecule type" value="Genomic_DNA"/>
</dbReference>
<evidence type="ECO:0000313" key="8">
    <source>
        <dbReference type="EMBL" id="GMR62863.1"/>
    </source>
</evidence>
<feature type="transmembrane region" description="Helical" evidence="6">
    <location>
        <begin position="6"/>
        <end position="23"/>
    </location>
</feature>
<evidence type="ECO:0000256" key="2">
    <source>
        <dbReference type="ARBA" id="ARBA00009166"/>
    </source>
</evidence>
<gene>
    <name evidence="8" type="ORF">PMAYCL1PPCAC_33058</name>
</gene>
<dbReference type="GO" id="GO:0016020">
    <property type="term" value="C:membrane"/>
    <property type="evidence" value="ECO:0007669"/>
    <property type="project" value="UniProtKB-SubCell"/>
</dbReference>